<evidence type="ECO:0000313" key="12">
    <source>
        <dbReference type="EMBL" id="CAF4498549.1"/>
    </source>
</evidence>
<evidence type="ECO:0000313" key="10">
    <source>
        <dbReference type="EMBL" id="CAF4262994.1"/>
    </source>
</evidence>
<dbReference type="GO" id="GO:0043130">
    <property type="term" value="F:ubiquitin binding"/>
    <property type="evidence" value="ECO:0007669"/>
    <property type="project" value="TreeGrafter"/>
</dbReference>
<evidence type="ECO:0000313" key="7">
    <source>
        <dbReference type="EMBL" id="CAF3393106.1"/>
    </source>
</evidence>
<dbReference type="Proteomes" id="UP000663848">
    <property type="component" value="Unassembled WGS sequence"/>
</dbReference>
<dbReference type="InterPro" id="IPR009060">
    <property type="entry name" value="UBA-like_sf"/>
</dbReference>
<dbReference type="EMBL" id="CAJOBS010000111">
    <property type="protein sequence ID" value="CAF4498549.1"/>
    <property type="molecule type" value="Genomic_DNA"/>
</dbReference>
<feature type="domain" description="SEP" evidence="3">
    <location>
        <begin position="229"/>
        <end position="293"/>
    </location>
</feature>
<sequence length="432" mass="46781">MTSRDTQEILANFIAVTQCSSEEATRYLEAAEWNSETAMEIFYDDGSAHIGAPISSTNTQSTRVNVNQASGETGDYESDDESPMQTAIDESLRISGAATKSTAAGSKVDKNPSASSKFGTIGGLQKEENSSDEEGQAFYAGGSERSGQQIIGPPKAKDVDKEVAKLFVAARKQGAVEADDDGDDDNGSSSQMKKKPFAGVGYTLGDDKTPSRPLGHELPEADVAPTSRAEQVPLRFFSNGFTVGDGELRKFEENHEFMSFIKRGEVPPELRNLTTGGRQVEVRLEDHRHEEYKPIAPQFKPFGGAGHMLGSPTPTVAQTTATRGNPLQPSSAATVDLSNLEKLAEQQLKSSSSSTVIRLRLPDISVPIRIVIDLNRTLADIRKFLNQNVPSLQSNQYQFLEPPATKIKHEDETKTISEAKLSNATLAIRRGS</sequence>
<dbReference type="GO" id="GO:0005634">
    <property type="term" value="C:nucleus"/>
    <property type="evidence" value="ECO:0007669"/>
    <property type="project" value="TreeGrafter"/>
</dbReference>
<organism evidence="4 13">
    <name type="scientific">Rotaria socialis</name>
    <dbReference type="NCBI Taxonomy" id="392032"/>
    <lineage>
        <taxon>Eukaryota</taxon>
        <taxon>Metazoa</taxon>
        <taxon>Spiralia</taxon>
        <taxon>Gnathifera</taxon>
        <taxon>Rotifera</taxon>
        <taxon>Eurotatoria</taxon>
        <taxon>Bdelloidea</taxon>
        <taxon>Philodinida</taxon>
        <taxon>Philodinidae</taxon>
        <taxon>Rotaria</taxon>
    </lineage>
</organism>
<dbReference type="SUPFAM" id="SSF46934">
    <property type="entry name" value="UBA-like"/>
    <property type="match status" value="1"/>
</dbReference>
<dbReference type="Proteomes" id="UP000663872">
    <property type="component" value="Unassembled WGS sequence"/>
</dbReference>
<dbReference type="OrthoDB" id="25887at2759"/>
<dbReference type="PROSITE" id="PS50033">
    <property type="entry name" value="UBX"/>
    <property type="match status" value="1"/>
</dbReference>
<dbReference type="GO" id="GO:0005829">
    <property type="term" value="C:cytosol"/>
    <property type="evidence" value="ECO:0007669"/>
    <property type="project" value="TreeGrafter"/>
</dbReference>
<dbReference type="Proteomes" id="UP000663869">
    <property type="component" value="Unassembled WGS sequence"/>
</dbReference>
<gene>
    <name evidence="7" type="ORF">FME351_LOCUS8340</name>
    <name evidence="5" type="ORF">GRG538_LOCUS2013</name>
    <name evidence="9" type="ORF">HFQ381_LOCUS3928</name>
    <name evidence="8" type="ORF">KIK155_LOCUS9351</name>
    <name evidence="6" type="ORF">LUA448_LOCUS14611</name>
    <name evidence="11" type="ORF">QYT958_LOCUS691</name>
    <name evidence="4" type="ORF">TIS948_LOCUS18924</name>
    <name evidence="12" type="ORF">TOA249_LOCUS3232</name>
    <name evidence="10" type="ORF">TSG867_LOCUS3834</name>
</gene>
<dbReference type="EMBL" id="CAJNYV010001303">
    <property type="protein sequence ID" value="CAF3414548.1"/>
    <property type="molecule type" value="Genomic_DNA"/>
</dbReference>
<dbReference type="SMART" id="SM00553">
    <property type="entry name" value="SEP"/>
    <property type="match status" value="1"/>
</dbReference>
<feature type="region of interest" description="Disordered" evidence="1">
    <location>
        <begin position="98"/>
        <end position="157"/>
    </location>
</feature>
<dbReference type="GO" id="GO:0031468">
    <property type="term" value="P:nuclear membrane reassembly"/>
    <property type="evidence" value="ECO:0007669"/>
    <property type="project" value="TreeGrafter"/>
</dbReference>
<proteinExistence type="predicted"/>
<dbReference type="EMBL" id="CAJNXB010003305">
    <property type="protein sequence ID" value="CAF3307179.1"/>
    <property type="molecule type" value="Genomic_DNA"/>
</dbReference>
<dbReference type="Proteomes" id="UP000663833">
    <property type="component" value="Unassembled WGS sequence"/>
</dbReference>
<evidence type="ECO:0000313" key="13">
    <source>
        <dbReference type="Proteomes" id="UP000663825"/>
    </source>
</evidence>
<evidence type="ECO:0000313" key="8">
    <source>
        <dbReference type="EMBL" id="CAF3414548.1"/>
    </source>
</evidence>
<comment type="caution">
    <text evidence="4">The sequence shown here is derived from an EMBL/GenBank/DDBJ whole genome shotgun (WGS) entry which is preliminary data.</text>
</comment>
<feature type="compositionally biased region" description="Basic and acidic residues" evidence="1">
    <location>
        <begin position="205"/>
        <end position="219"/>
    </location>
</feature>
<dbReference type="GO" id="GO:0061025">
    <property type="term" value="P:membrane fusion"/>
    <property type="evidence" value="ECO:0007669"/>
    <property type="project" value="TreeGrafter"/>
</dbReference>
<evidence type="ECO:0000313" key="11">
    <source>
        <dbReference type="EMBL" id="CAF4451662.1"/>
    </source>
</evidence>
<name>A0A817SUI3_9BILA</name>
<dbReference type="SUPFAM" id="SSF102848">
    <property type="entry name" value="NSFL1 (p97 ATPase) cofactor p47, SEP domain"/>
    <property type="match status" value="1"/>
</dbReference>
<dbReference type="Pfam" id="PF00789">
    <property type="entry name" value="UBX"/>
    <property type="match status" value="1"/>
</dbReference>
<dbReference type="Proteomes" id="UP000663862">
    <property type="component" value="Unassembled WGS sequence"/>
</dbReference>
<evidence type="ECO:0000256" key="1">
    <source>
        <dbReference type="SAM" id="MobiDB-lite"/>
    </source>
</evidence>
<dbReference type="Proteomes" id="UP000663851">
    <property type="component" value="Unassembled WGS sequence"/>
</dbReference>
<protein>
    <submittedName>
        <fullName evidence="4">Uncharacterized protein</fullName>
    </submittedName>
</protein>
<dbReference type="InterPro" id="IPR036241">
    <property type="entry name" value="NSFL1C_SEP_dom_sf"/>
</dbReference>
<dbReference type="Pfam" id="PF08059">
    <property type="entry name" value="SEP"/>
    <property type="match status" value="1"/>
</dbReference>
<dbReference type="SUPFAM" id="SSF54236">
    <property type="entry name" value="Ubiquitin-like"/>
    <property type="match status" value="1"/>
</dbReference>
<feature type="domain" description="UBX" evidence="2">
    <location>
        <begin position="350"/>
        <end position="429"/>
    </location>
</feature>
<dbReference type="EMBL" id="CAJOBQ010000119">
    <property type="protein sequence ID" value="CAF4262994.1"/>
    <property type="molecule type" value="Genomic_DNA"/>
</dbReference>
<dbReference type="EMBL" id="CAJNYD010001859">
    <property type="protein sequence ID" value="CAF3368467.1"/>
    <property type="molecule type" value="Genomic_DNA"/>
</dbReference>
<dbReference type="EMBL" id="CAJNYU010000835">
    <property type="protein sequence ID" value="CAF3393106.1"/>
    <property type="molecule type" value="Genomic_DNA"/>
</dbReference>
<dbReference type="GO" id="GO:0007030">
    <property type="term" value="P:Golgi organization"/>
    <property type="evidence" value="ECO:0007669"/>
    <property type="project" value="TreeGrafter"/>
</dbReference>
<dbReference type="Gene3D" id="3.10.20.90">
    <property type="entry name" value="Phosphatidylinositol 3-kinase Catalytic Subunit, Chain A, domain 1"/>
    <property type="match status" value="1"/>
</dbReference>
<dbReference type="Proteomes" id="UP000663865">
    <property type="component" value="Unassembled WGS sequence"/>
</dbReference>
<dbReference type="PROSITE" id="PS51399">
    <property type="entry name" value="SEP"/>
    <property type="match status" value="1"/>
</dbReference>
<evidence type="ECO:0000259" key="2">
    <source>
        <dbReference type="PROSITE" id="PS50033"/>
    </source>
</evidence>
<dbReference type="PANTHER" id="PTHR23333:SF20">
    <property type="entry name" value="NSFL1 COFACTOR P47"/>
    <property type="match status" value="1"/>
</dbReference>
<dbReference type="Proteomes" id="UP000663838">
    <property type="component" value="Unassembled WGS sequence"/>
</dbReference>
<dbReference type="PANTHER" id="PTHR23333">
    <property type="entry name" value="UBX DOMAIN CONTAINING PROTEIN"/>
    <property type="match status" value="1"/>
</dbReference>
<evidence type="ECO:0000313" key="6">
    <source>
        <dbReference type="EMBL" id="CAF3368467.1"/>
    </source>
</evidence>
<dbReference type="EMBL" id="CAJOBO010000149">
    <property type="protein sequence ID" value="CAF4143897.1"/>
    <property type="molecule type" value="Genomic_DNA"/>
</dbReference>
<dbReference type="Gene3D" id="3.30.420.210">
    <property type="entry name" value="SEP domain"/>
    <property type="match status" value="1"/>
</dbReference>
<evidence type="ECO:0000313" key="4">
    <source>
        <dbReference type="EMBL" id="CAF3307179.1"/>
    </source>
</evidence>
<dbReference type="EMBL" id="CAJOBR010000032">
    <property type="protein sequence ID" value="CAF4451662.1"/>
    <property type="molecule type" value="Genomic_DNA"/>
</dbReference>
<feature type="compositionally biased region" description="Acidic residues" evidence="1">
    <location>
        <begin position="177"/>
        <end position="186"/>
    </location>
</feature>
<dbReference type="GO" id="GO:0043161">
    <property type="term" value="P:proteasome-mediated ubiquitin-dependent protein catabolic process"/>
    <property type="evidence" value="ECO:0007669"/>
    <property type="project" value="TreeGrafter"/>
</dbReference>
<reference evidence="4" key="1">
    <citation type="submission" date="2021-02" db="EMBL/GenBank/DDBJ databases">
        <authorList>
            <person name="Nowell W R."/>
        </authorList>
    </citation>
    <scope>NUCLEOTIDE SEQUENCE</scope>
</reference>
<dbReference type="Proteomes" id="UP000663825">
    <property type="component" value="Unassembled WGS sequence"/>
</dbReference>
<dbReference type="GO" id="GO:0000045">
    <property type="term" value="P:autophagosome assembly"/>
    <property type="evidence" value="ECO:0007669"/>
    <property type="project" value="TreeGrafter"/>
</dbReference>
<accession>A0A817SUI3</accession>
<evidence type="ECO:0000259" key="3">
    <source>
        <dbReference type="PROSITE" id="PS51399"/>
    </source>
</evidence>
<feature type="region of interest" description="Disordered" evidence="1">
    <location>
        <begin position="175"/>
        <end position="219"/>
    </location>
</feature>
<evidence type="ECO:0000313" key="5">
    <source>
        <dbReference type="EMBL" id="CAF3316646.1"/>
    </source>
</evidence>
<dbReference type="InterPro" id="IPR012989">
    <property type="entry name" value="SEP_domain"/>
</dbReference>
<dbReference type="Gene3D" id="1.10.8.10">
    <property type="entry name" value="DNA helicase RuvA subunit, C-terminal domain"/>
    <property type="match status" value="1"/>
</dbReference>
<dbReference type="EMBL" id="CAJNYT010000051">
    <property type="protein sequence ID" value="CAF3316646.1"/>
    <property type="molecule type" value="Genomic_DNA"/>
</dbReference>
<dbReference type="InterPro" id="IPR029071">
    <property type="entry name" value="Ubiquitin-like_domsf"/>
</dbReference>
<dbReference type="InterPro" id="IPR001012">
    <property type="entry name" value="UBX_dom"/>
</dbReference>
<dbReference type="Pfam" id="PF14555">
    <property type="entry name" value="UBA_4"/>
    <property type="match status" value="1"/>
</dbReference>
<dbReference type="AlphaFoldDB" id="A0A817SUI3"/>
<evidence type="ECO:0000313" key="9">
    <source>
        <dbReference type="EMBL" id="CAF4143897.1"/>
    </source>
</evidence>
<dbReference type="CDD" id="cd14348">
    <property type="entry name" value="UBA_p47"/>
    <property type="match status" value="1"/>
</dbReference>